<feature type="region of interest" description="Disordered" evidence="1">
    <location>
        <begin position="37"/>
        <end position="97"/>
    </location>
</feature>
<sequence>MPSKRAPRAWPNFSGLLGPGLLGLAALVLGLAAPAEAAAPKRDQTQIARQAQEEARLRAQKRGSTDTHKPRRSTRGDASRLPRMHSPTVHAKAKANRDPVVGWSAALDEPEFADRRRRMPAADVPPGYTQAIRVGERFVFDVYFAGNPAGLAEAGVVEYQADRRGDAPQGSGKYRIEGRAVTSGVVSLLTSMEDRMITWIDAGDGAVVSSVNILDRGGLGTGGRYKKRVTEIEYEGRGHIRITDAKDERTTKMTRHVPRDTFDPLAAMAWVRSLDLGDGEMASAHVMDGKVLLKVEVIGRGKARLDPMPSVAQGLGVNGDDVRLLEGTLSWVDRYGVVREEKRTYTFRAYVTHDERRLLLAIETDMWLGVLKLVLNRYDPPSAEIDRPARAD</sequence>
<dbReference type="Pfam" id="PF11306">
    <property type="entry name" value="DUF3108"/>
    <property type="match status" value="1"/>
</dbReference>
<reference evidence="2 3" key="1">
    <citation type="submission" date="2018-03" db="EMBL/GenBank/DDBJ databases">
        <title>Draft Genome Sequences of the Obligatory Marine Myxobacteria Enhygromyxa salina SWB005.</title>
        <authorList>
            <person name="Poehlein A."/>
            <person name="Moghaddam J.A."/>
            <person name="Harms H."/>
            <person name="Alanjari M."/>
            <person name="Koenig G.M."/>
            <person name="Daniel R."/>
            <person name="Schaeberle T.F."/>
        </authorList>
    </citation>
    <scope>NUCLEOTIDE SEQUENCE [LARGE SCALE GENOMIC DNA]</scope>
    <source>
        <strain evidence="2 3">SWB005</strain>
    </source>
</reference>
<evidence type="ECO:0000256" key="1">
    <source>
        <dbReference type="SAM" id="MobiDB-lite"/>
    </source>
</evidence>
<dbReference type="EMBL" id="PVNK01000222">
    <property type="protein sequence ID" value="PRP92122.1"/>
    <property type="molecule type" value="Genomic_DNA"/>
</dbReference>
<evidence type="ECO:0000313" key="2">
    <source>
        <dbReference type="EMBL" id="PRP92122.1"/>
    </source>
</evidence>
<proteinExistence type="predicted"/>
<gene>
    <name evidence="2" type="ORF">ENSA5_51410</name>
</gene>
<comment type="caution">
    <text evidence="2">The sequence shown here is derived from an EMBL/GenBank/DDBJ whole genome shotgun (WGS) entry which is preliminary data.</text>
</comment>
<accession>A0A2S9XGZ1</accession>
<evidence type="ECO:0000313" key="3">
    <source>
        <dbReference type="Proteomes" id="UP000237968"/>
    </source>
</evidence>
<dbReference type="RefSeq" id="WP_181198151.1">
    <property type="nucleotide sequence ID" value="NZ_PVNK01000222.1"/>
</dbReference>
<keyword evidence="3" id="KW-1185">Reference proteome</keyword>
<protein>
    <submittedName>
        <fullName evidence="2">Uncharacterized protein</fullName>
    </submittedName>
</protein>
<dbReference type="Proteomes" id="UP000237968">
    <property type="component" value="Unassembled WGS sequence"/>
</dbReference>
<dbReference type="AlphaFoldDB" id="A0A2S9XGZ1"/>
<dbReference type="InterPro" id="IPR021457">
    <property type="entry name" value="DUF3108"/>
</dbReference>
<name>A0A2S9XGZ1_9BACT</name>
<organism evidence="2 3">
    <name type="scientific">Enhygromyxa salina</name>
    <dbReference type="NCBI Taxonomy" id="215803"/>
    <lineage>
        <taxon>Bacteria</taxon>
        <taxon>Pseudomonadati</taxon>
        <taxon>Myxococcota</taxon>
        <taxon>Polyangia</taxon>
        <taxon>Nannocystales</taxon>
        <taxon>Nannocystaceae</taxon>
        <taxon>Enhygromyxa</taxon>
    </lineage>
</organism>
<feature type="compositionally biased region" description="Basic and acidic residues" evidence="1">
    <location>
        <begin position="51"/>
        <end position="80"/>
    </location>
</feature>